<evidence type="ECO:0000256" key="1">
    <source>
        <dbReference type="SAM" id="MobiDB-lite"/>
    </source>
</evidence>
<reference evidence="2" key="1">
    <citation type="submission" date="2019-04" db="EMBL/GenBank/DDBJ databases">
        <authorList>
            <person name="Alioto T."/>
            <person name="Alioto T."/>
        </authorList>
    </citation>
    <scope>NUCLEOTIDE SEQUENCE [LARGE SCALE GENOMIC DNA]</scope>
</reference>
<proteinExistence type="predicted"/>
<sequence>MNQQPKGSASDERRGERGLRTSSQPGPRVCVQAALCGLWCPSHGTSPAVWKTSRSVTHHRESKPSVEALRTSPGKTLCLQRKETPGLILRIFKEPKGAAGPGLSSGLWKRSLQNELLSLLNIVKQEMDVHNDTLLAS</sequence>
<dbReference type="AlphaFoldDB" id="A0A5E4BW43"/>
<comment type="caution">
    <text evidence="2">The sequence shown here is derived from an EMBL/GenBank/DDBJ whole genome shotgun (WGS) entry which is preliminary data.</text>
</comment>
<name>A0A5E4BW43_MARMO</name>
<feature type="region of interest" description="Disordered" evidence="1">
    <location>
        <begin position="1"/>
        <end position="25"/>
    </location>
</feature>
<accession>A0A5E4BW43</accession>
<dbReference type="EMBL" id="CABDUW010000702">
    <property type="protein sequence ID" value="VTJ73848.1"/>
    <property type="molecule type" value="Genomic_DNA"/>
</dbReference>
<gene>
    <name evidence="2" type="ORF">MONAX_5E019972</name>
</gene>
<protein>
    <submittedName>
        <fullName evidence="2">Uncharacterized protein</fullName>
    </submittedName>
</protein>
<dbReference type="Proteomes" id="UP000335636">
    <property type="component" value="Unassembled WGS sequence"/>
</dbReference>
<feature type="compositionally biased region" description="Basic and acidic residues" evidence="1">
    <location>
        <begin position="9"/>
        <end position="19"/>
    </location>
</feature>
<evidence type="ECO:0000313" key="3">
    <source>
        <dbReference type="Proteomes" id="UP000335636"/>
    </source>
</evidence>
<organism evidence="2 3">
    <name type="scientific">Marmota monax</name>
    <name type="common">Woodchuck</name>
    <dbReference type="NCBI Taxonomy" id="9995"/>
    <lineage>
        <taxon>Eukaryota</taxon>
        <taxon>Metazoa</taxon>
        <taxon>Chordata</taxon>
        <taxon>Craniata</taxon>
        <taxon>Vertebrata</taxon>
        <taxon>Euteleostomi</taxon>
        <taxon>Mammalia</taxon>
        <taxon>Eutheria</taxon>
        <taxon>Euarchontoglires</taxon>
        <taxon>Glires</taxon>
        <taxon>Rodentia</taxon>
        <taxon>Sciuromorpha</taxon>
        <taxon>Sciuridae</taxon>
        <taxon>Xerinae</taxon>
        <taxon>Marmotini</taxon>
        <taxon>Marmota</taxon>
    </lineage>
</organism>
<keyword evidence="3" id="KW-1185">Reference proteome</keyword>
<evidence type="ECO:0000313" key="2">
    <source>
        <dbReference type="EMBL" id="VTJ73848.1"/>
    </source>
</evidence>